<organism evidence="2 3">
    <name type="scientific">Ruegeria faecimaris</name>
    <dbReference type="NCBI Taxonomy" id="686389"/>
    <lineage>
        <taxon>Bacteria</taxon>
        <taxon>Pseudomonadati</taxon>
        <taxon>Pseudomonadota</taxon>
        <taxon>Alphaproteobacteria</taxon>
        <taxon>Rhodobacterales</taxon>
        <taxon>Roseobacteraceae</taxon>
        <taxon>Ruegeria</taxon>
    </lineage>
</organism>
<reference evidence="2 3" key="1">
    <citation type="submission" date="2017-05" db="EMBL/GenBank/DDBJ databases">
        <authorList>
            <person name="Varghese N."/>
            <person name="Submissions S."/>
        </authorList>
    </citation>
    <scope>NUCLEOTIDE SEQUENCE [LARGE SCALE GENOMIC DNA]</scope>
    <source>
        <strain evidence="2 3">DSM 28009</strain>
    </source>
</reference>
<name>A0A521E4C3_9RHOB</name>
<gene>
    <name evidence="2" type="ORF">SAMN06265380_10969</name>
</gene>
<dbReference type="AlphaFoldDB" id="A0A521E4C3"/>
<keyword evidence="1" id="KW-0812">Transmembrane</keyword>
<sequence length="214" mass="25467">MAYLKWAFILIFWGTVAVVLQYSLPQRDVVRIVNTYEERQDLNDWTRIFWSEPDDQSASLSNRDVQFIQAVRANGKPIVYRNEDTSWGWPPYFKFDTANLYTEANDAISDKNDPDWVAVTHYGWRNEFMSIFPNAVFIKHVDGPDARLIPWFNIVFLTVFFAIVWAIWVRWRRFRQARIDPMIESVEDGLYATGDAIGEHRNRFRKWLDSWKSK</sequence>
<accession>A0A521E4C3</accession>
<dbReference type="Pfam" id="PF07509">
    <property type="entry name" value="DUF1523"/>
    <property type="match status" value="1"/>
</dbReference>
<dbReference type="Proteomes" id="UP000319555">
    <property type="component" value="Unassembled WGS sequence"/>
</dbReference>
<dbReference type="RefSeq" id="WP_142638340.1">
    <property type="nucleotide sequence ID" value="NZ_CANMQC010000011.1"/>
</dbReference>
<proteinExistence type="predicted"/>
<protein>
    <recommendedName>
        <fullName evidence="4">DUF1523 domain-containing protein</fullName>
    </recommendedName>
</protein>
<evidence type="ECO:0000313" key="3">
    <source>
        <dbReference type="Proteomes" id="UP000319555"/>
    </source>
</evidence>
<evidence type="ECO:0008006" key="4">
    <source>
        <dbReference type="Google" id="ProtNLM"/>
    </source>
</evidence>
<keyword evidence="3" id="KW-1185">Reference proteome</keyword>
<dbReference type="OrthoDB" id="5354324at2"/>
<keyword evidence="1" id="KW-0472">Membrane</keyword>
<feature type="transmembrane region" description="Helical" evidence="1">
    <location>
        <begin position="148"/>
        <end position="169"/>
    </location>
</feature>
<dbReference type="InterPro" id="IPR011088">
    <property type="entry name" value="Phage_phiNM3_A0EWY4"/>
</dbReference>
<keyword evidence="1" id="KW-1133">Transmembrane helix</keyword>
<evidence type="ECO:0000313" key="2">
    <source>
        <dbReference type="EMBL" id="SMO78715.1"/>
    </source>
</evidence>
<dbReference type="EMBL" id="FXTE01000009">
    <property type="protein sequence ID" value="SMO78715.1"/>
    <property type="molecule type" value="Genomic_DNA"/>
</dbReference>
<evidence type="ECO:0000256" key="1">
    <source>
        <dbReference type="SAM" id="Phobius"/>
    </source>
</evidence>